<dbReference type="RefSeq" id="WP_150905208.1">
    <property type="nucleotide sequence ID" value="NZ_VTWT01000011.1"/>
</dbReference>
<keyword evidence="5" id="KW-0239">DNA-directed DNA polymerase</keyword>
<dbReference type="Pfam" id="PF07733">
    <property type="entry name" value="DNA_pol3_alpha"/>
    <property type="match status" value="1"/>
</dbReference>
<dbReference type="Pfam" id="PF17657">
    <property type="entry name" value="DNA_pol3_finger"/>
    <property type="match status" value="1"/>
</dbReference>
<dbReference type="Proteomes" id="UP000326570">
    <property type="component" value="Unassembled WGS sequence"/>
</dbReference>
<evidence type="ECO:0000256" key="3">
    <source>
        <dbReference type="ARBA" id="ARBA00022695"/>
    </source>
</evidence>
<gene>
    <name evidence="8" type="ORF">F0P94_16805</name>
</gene>
<keyword evidence="3" id="KW-0548">Nucleotidyltransferase</keyword>
<evidence type="ECO:0000259" key="7">
    <source>
        <dbReference type="SMART" id="SM00481"/>
    </source>
</evidence>
<dbReference type="EC" id="2.7.7.7" evidence="1"/>
<dbReference type="Gene3D" id="1.10.150.870">
    <property type="match status" value="1"/>
</dbReference>
<dbReference type="GO" id="GO:0008408">
    <property type="term" value="F:3'-5' exonuclease activity"/>
    <property type="evidence" value="ECO:0007669"/>
    <property type="project" value="InterPro"/>
</dbReference>
<protein>
    <recommendedName>
        <fullName evidence="1">DNA-directed DNA polymerase</fullName>
        <ecNumber evidence="1">2.7.7.7</ecNumber>
    </recommendedName>
</protein>
<name>A0A5N1IK05_9BACT</name>
<keyword evidence="9" id="KW-1185">Reference proteome</keyword>
<dbReference type="InterPro" id="IPR004805">
    <property type="entry name" value="DnaE2/DnaE/PolC"/>
</dbReference>
<dbReference type="NCBIfam" id="TIGR00594">
    <property type="entry name" value="polc"/>
    <property type="match status" value="1"/>
</dbReference>
<keyword evidence="4" id="KW-0235">DNA replication</keyword>
<dbReference type="GO" id="GO:0006260">
    <property type="term" value="P:DNA replication"/>
    <property type="evidence" value="ECO:0007669"/>
    <property type="project" value="UniProtKB-KW"/>
</dbReference>
<dbReference type="AlphaFoldDB" id="A0A5N1IK05"/>
<evidence type="ECO:0000256" key="5">
    <source>
        <dbReference type="ARBA" id="ARBA00022932"/>
    </source>
</evidence>
<evidence type="ECO:0000256" key="6">
    <source>
        <dbReference type="ARBA" id="ARBA00049244"/>
    </source>
</evidence>
<dbReference type="InterPro" id="IPR003141">
    <property type="entry name" value="Pol/His_phosphatase_N"/>
</dbReference>
<dbReference type="GO" id="GO:0003887">
    <property type="term" value="F:DNA-directed DNA polymerase activity"/>
    <property type="evidence" value="ECO:0007669"/>
    <property type="project" value="UniProtKB-KW"/>
</dbReference>
<sequence length="989" mass="113459">MYATTHSYFSLRYGTLSEEDLVVLARQHGFPAVALTDINNSSGIFPFVKACQEQNIQPVAGIEFRKDNQWLYTGIAKNEKGLQELNEYLSCYNLSERSLPQIAWKPKDINFETEVDFENAILIYPLNRRNPETLKAYEYLGVQPSEVNKTVLAAGKKVREKLVIHAPMTYVNAEGQELHRHLRAIDNNILLSQLQPEHGLANDAFFRPIDKLRAQYAMLPGIWENTEKLLQQCSFTFDFQQRRNKQSFTGDHYDDKMLLEKLAWDGLRNRYGTHDKVAAARVKHELDIIDKLGFAAYFLITWDVIRYSMSRGFYHVGRGSGANSVVAYCLHITDVDPIQLDLYFERFLNPKRTSPPDFDIDYSWDERDEVIDYIFKRYGREHTALMGAMSTFQENAAMRELGKVYGLPKTEIDELVKNPDDPLLQNSITKNIKTYSALLQDFPNVRSIHAGGILISEQPLTCFTALDMPPKGFQTVQWDMYTAEAIGFEKLDILSQRGIGHIKECVQLVRQNKGLKIDAHEVEKFKQDEQVKKQLASGDTIGCFYIESPSMRGLLSKLRCDNYLTLVAASSIIRPGVAKSGMMREYIQRFHHPERIRHIHPVLGEQLQETFGVMVYQEDVLKVCHHFAGLDLADADVLRRGMSGKYRSRSEFQKLVDKFFHNCREKGYPDAITKEVWRQVESFAGYSFSKAHSASFAVESYQSLYLKAHYPLEFMVAVINNFGGFYRTWVYVNEARKAGGNVLLPCVNHSRHLTSLQGTDVYLGFIHIESLEQKIAHRIVAEREKNGPYSSLHDLISRAYLTLEATILLIRINALRFSGRNKKELLWEAHQLLNNKPAVQETCMFQLTPKEFRLPTLSHCELEDAFDEMELLGFPVSITLFDLLKTEFRGEMMASEMVGNIGKKVRMVGNLVCTKYVRTVRGEIMQFGTFLDAESNFFDTVHFPPSLKNYPFKGMGVYLILGKITEEFGFASLEVEKLAKLPFQSDPRY</sequence>
<dbReference type="InterPro" id="IPR016195">
    <property type="entry name" value="Pol/histidinol_Pase-like"/>
</dbReference>
<proteinExistence type="predicted"/>
<dbReference type="InterPro" id="IPR004013">
    <property type="entry name" value="PHP_dom"/>
</dbReference>
<dbReference type="InterPro" id="IPR029460">
    <property type="entry name" value="DNAPol_HHH"/>
</dbReference>
<evidence type="ECO:0000256" key="2">
    <source>
        <dbReference type="ARBA" id="ARBA00022679"/>
    </source>
</evidence>
<accession>A0A5N1IK05</accession>
<keyword evidence="2" id="KW-0808">Transferase</keyword>
<dbReference type="Gene3D" id="3.20.20.140">
    <property type="entry name" value="Metal-dependent hydrolases"/>
    <property type="match status" value="2"/>
</dbReference>
<evidence type="ECO:0000256" key="4">
    <source>
        <dbReference type="ARBA" id="ARBA00022705"/>
    </source>
</evidence>
<comment type="caution">
    <text evidence="8">The sequence shown here is derived from an EMBL/GenBank/DDBJ whole genome shotgun (WGS) entry which is preliminary data.</text>
</comment>
<dbReference type="Pfam" id="PF14579">
    <property type="entry name" value="HHH_6"/>
    <property type="match status" value="1"/>
</dbReference>
<dbReference type="EMBL" id="VTWT01000011">
    <property type="protein sequence ID" value="KAA9325599.1"/>
    <property type="molecule type" value="Genomic_DNA"/>
</dbReference>
<dbReference type="InterPro" id="IPR040982">
    <property type="entry name" value="DNA_pol3_finger"/>
</dbReference>
<evidence type="ECO:0000313" key="9">
    <source>
        <dbReference type="Proteomes" id="UP000326570"/>
    </source>
</evidence>
<dbReference type="InterPro" id="IPR011708">
    <property type="entry name" value="DNA_pol3_alpha_NTPase_dom"/>
</dbReference>
<evidence type="ECO:0000256" key="1">
    <source>
        <dbReference type="ARBA" id="ARBA00012417"/>
    </source>
</evidence>
<dbReference type="PANTHER" id="PTHR32294">
    <property type="entry name" value="DNA POLYMERASE III SUBUNIT ALPHA"/>
    <property type="match status" value="1"/>
</dbReference>
<dbReference type="Pfam" id="PF02811">
    <property type="entry name" value="PHP"/>
    <property type="match status" value="1"/>
</dbReference>
<dbReference type="SUPFAM" id="SSF89550">
    <property type="entry name" value="PHP domain-like"/>
    <property type="match status" value="1"/>
</dbReference>
<reference evidence="8 9" key="1">
    <citation type="submission" date="2019-09" db="EMBL/GenBank/DDBJ databases">
        <title>Genome sequence of Adhaeribacter sp. M2.</title>
        <authorList>
            <person name="Srinivasan S."/>
        </authorList>
    </citation>
    <scope>NUCLEOTIDE SEQUENCE [LARGE SCALE GENOMIC DNA]</scope>
    <source>
        <strain evidence="8 9">M2</strain>
    </source>
</reference>
<dbReference type="SMART" id="SM00481">
    <property type="entry name" value="POLIIIAc"/>
    <property type="match status" value="1"/>
</dbReference>
<organism evidence="8 9">
    <name type="scientific">Adhaeribacter soli</name>
    <dbReference type="NCBI Taxonomy" id="2607655"/>
    <lineage>
        <taxon>Bacteria</taxon>
        <taxon>Pseudomonadati</taxon>
        <taxon>Bacteroidota</taxon>
        <taxon>Cytophagia</taxon>
        <taxon>Cytophagales</taxon>
        <taxon>Hymenobacteraceae</taxon>
        <taxon>Adhaeribacter</taxon>
    </lineage>
</organism>
<comment type="catalytic activity">
    <reaction evidence="6">
        <text>DNA(n) + a 2'-deoxyribonucleoside 5'-triphosphate = DNA(n+1) + diphosphate</text>
        <dbReference type="Rhea" id="RHEA:22508"/>
        <dbReference type="Rhea" id="RHEA-COMP:17339"/>
        <dbReference type="Rhea" id="RHEA-COMP:17340"/>
        <dbReference type="ChEBI" id="CHEBI:33019"/>
        <dbReference type="ChEBI" id="CHEBI:61560"/>
        <dbReference type="ChEBI" id="CHEBI:173112"/>
        <dbReference type="EC" id="2.7.7.7"/>
    </reaction>
</comment>
<evidence type="ECO:0000313" key="8">
    <source>
        <dbReference type="EMBL" id="KAA9325599.1"/>
    </source>
</evidence>
<feature type="domain" description="Polymerase/histidinol phosphatase N-terminal" evidence="7">
    <location>
        <begin position="5"/>
        <end position="68"/>
    </location>
</feature>